<keyword evidence="6" id="KW-0804">Transcription</keyword>
<feature type="compositionally biased region" description="Basic and acidic residues" evidence="9">
    <location>
        <begin position="15"/>
        <end position="33"/>
    </location>
</feature>
<dbReference type="Proteomes" id="UP000094389">
    <property type="component" value="Unassembled WGS sequence"/>
</dbReference>
<feature type="transmembrane region" description="Helical" evidence="10">
    <location>
        <begin position="882"/>
        <end position="902"/>
    </location>
</feature>
<keyword evidence="7" id="KW-0539">Nucleus</keyword>
<dbReference type="CDD" id="cd00167">
    <property type="entry name" value="SANT"/>
    <property type="match status" value="1"/>
</dbReference>
<evidence type="ECO:0000256" key="1">
    <source>
        <dbReference type="ARBA" id="ARBA00004141"/>
    </source>
</evidence>
<evidence type="ECO:0000256" key="2">
    <source>
        <dbReference type="ARBA" id="ARBA00022692"/>
    </source>
</evidence>
<keyword evidence="2 10" id="KW-0812">Transmembrane</keyword>
<dbReference type="InterPro" id="IPR009057">
    <property type="entry name" value="Homeodomain-like_sf"/>
</dbReference>
<feature type="coiled-coil region" evidence="8">
    <location>
        <begin position="445"/>
        <end position="472"/>
    </location>
</feature>
<organism evidence="14 15">
    <name type="scientific">Cyberlindnera jadinii (strain ATCC 18201 / CBS 1600 / BCRC 20928 / JCM 3617 / NBRC 0987 / NRRL Y-1542)</name>
    <name type="common">Torula yeast</name>
    <name type="synonym">Candida utilis</name>
    <dbReference type="NCBI Taxonomy" id="983966"/>
    <lineage>
        <taxon>Eukaryota</taxon>
        <taxon>Fungi</taxon>
        <taxon>Dikarya</taxon>
        <taxon>Ascomycota</taxon>
        <taxon>Saccharomycotina</taxon>
        <taxon>Saccharomycetes</taxon>
        <taxon>Phaffomycetales</taxon>
        <taxon>Phaffomycetaceae</taxon>
        <taxon>Cyberlindnera</taxon>
    </lineage>
</organism>
<name>A0A1E4RX94_CYBJN</name>
<proteinExistence type="predicted"/>
<dbReference type="PROSITE" id="PS50934">
    <property type="entry name" value="SWIRM"/>
    <property type="match status" value="1"/>
</dbReference>
<evidence type="ECO:0000313" key="14">
    <source>
        <dbReference type="EMBL" id="ODV71866.1"/>
    </source>
</evidence>
<dbReference type="InterPro" id="IPR003689">
    <property type="entry name" value="ZIP"/>
</dbReference>
<evidence type="ECO:0000256" key="10">
    <source>
        <dbReference type="SAM" id="Phobius"/>
    </source>
</evidence>
<dbReference type="EMBL" id="KV453937">
    <property type="protein sequence ID" value="ODV71866.1"/>
    <property type="molecule type" value="Genomic_DNA"/>
</dbReference>
<dbReference type="Gene3D" id="1.10.10.60">
    <property type="entry name" value="Homeodomain-like"/>
    <property type="match status" value="1"/>
</dbReference>
<dbReference type="PANTHER" id="PTHR16950">
    <property type="entry name" value="ZINC TRANSPORTER SLC39A7 HISTIDINE-RICH MEMBRANE PROTEIN KE4"/>
    <property type="match status" value="1"/>
</dbReference>
<dbReference type="SMART" id="SM00717">
    <property type="entry name" value="SANT"/>
    <property type="match status" value="1"/>
</dbReference>
<dbReference type="FunFam" id="1.10.10.60:FF:000014">
    <property type="entry name" value="SWI/SNF complex subunit SMARCC2 isoform C"/>
    <property type="match status" value="1"/>
</dbReference>
<evidence type="ECO:0000256" key="5">
    <source>
        <dbReference type="ARBA" id="ARBA00023136"/>
    </source>
</evidence>
<evidence type="ECO:0000313" key="15">
    <source>
        <dbReference type="Proteomes" id="UP000094389"/>
    </source>
</evidence>
<evidence type="ECO:0000256" key="9">
    <source>
        <dbReference type="SAM" id="MobiDB-lite"/>
    </source>
</evidence>
<keyword evidence="4" id="KW-0805">Transcription regulation</keyword>
<gene>
    <name evidence="14" type="ORF">CYBJADRAFT_178285</name>
</gene>
<dbReference type="Pfam" id="PF02535">
    <property type="entry name" value="Zip"/>
    <property type="match status" value="1"/>
</dbReference>
<dbReference type="FunFam" id="1.10.10.10:FF:000020">
    <property type="entry name" value="SWI/SNF complex subunit SMARCC2 isoform c"/>
    <property type="match status" value="1"/>
</dbReference>
<feature type="compositionally biased region" description="Basic and acidic residues" evidence="9">
    <location>
        <begin position="790"/>
        <end position="800"/>
    </location>
</feature>
<keyword evidence="15" id="KW-1185">Reference proteome</keyword>
<evidence type="ECO:0000256" key="8">
    <source>
        <dbReference type="SAM" id="Coils"/>
    </source>
</evidence>
<evidence type="ECO:0000256" key="4">
    <source>
        <dbReference type="ARBA" id="ARBA00023015"/>
    </source>
</evidence>
<dbReference type="InterPro" id="IPR007526">
    <property type="entry name" value="SWIRM"/>
</dbReference>
<keyword evidence="5 10" id="KW-0472">Membrane</keyword>
<feature type="transmembrane region" description="Helical" evidence="10">
    <location>
        <begin position="704"/>
        <end position="725"/>
    </location>
</feature>
<dbReference type="Pfam" id="PF04433">
    <property type="entry name" value="SWIRM"/>
    <property type="match status" value="1"/>
</dbReference>
<dbReference type="RefSeq" id="XP_020068905.1">
    <property type="nucleotide sequence ID" value="XM_020216921.1"/>
</dbReference>
<feature type="domain" description="SANT" evidence="13">
    <location>
        <begin position="299"/>
        <end position="350"/>
    </location>
</feature>
<feature type="region of interest" description="Disordered" evidence="9">
    <location>
        <begin position="777"/>
        <end position="807"/>
    </location>
</feature>
<evidence type="ECO:0000259" key="11">
    <source>
        <dbReference type="PROSITE" id="PS50090"/>
    </source>
</evidence>
<sequence>MTDAAEQGVSTPVTEEEHTHREDEEGEAEKSPEIDYVAESKKIEEKAKMYLARQTKPVIIPAFAAWFSIDDIHEIEKRSLPEFFNNNSRFKTDKIYKDIRNFMINTFRLNPVEYLTVTAARRNIAADVASIIRIHAFLEQWGLINYQIDPKTKPSLVGPQYTGHFQIILDTPDGLKPFIPQGAKIVKHEQSPETDYTDEVKTAVITEESIAKDPLNLTLRKNTFDSTHDALSFGNGDRATSVQNKSFTCSVTGNDSTDVRYHNLKTKGYISARAFKEGHFGSNFTSADFVRLEKLSKNNIASKWTDQETLLLLEGIEMFEDNWDKISAHVGSKTKEQCITKFIQLPIEDKYLVRSIAHVKKQDTTTKSTTDSTNESVIKTIKFLIKNLDGDLASRDFLENDEDFQKAVKLTVGSLVGGAQAEQQNLKQESTDLLKNLVDLEISKIEHKLSKISLLEKQLNQEKAELAQQRKDVVLDRLALKKQAVDVRNKLAQAAAAENPEVGSQLAEEAVAIASKAPRVSVIATKPIEETIDEDSKDKEAVEKAEEVVPVSQSSPEEFHKSPEMKFRVLNPLFNLYESTCTLGHSRMKLNVLITLGLSLGAFAHAPKAALRQPLYYSNGDLNLQVLDSRLQECAVVKDINEQLALEHDEEEGESMISYLFSKLFPFENPAYNALLATTYISGPPNLILGFIPASIDPSKLSLLISFAIGGLLGDVFLHLLPQTFVGEPVDHSKASFVLVDEKRNTILGLFIFVGFFVFFIIDKSLRILEHEQGHESTHSHSHAAAPSDEEVRRHKKTDDDQPVIANPNASVKTSAYLNLISDFTHNITDGLAIAASFYISKSVGSTTCLAVFFHEIPHEVGDFALLIQGGFTKWQAMNSQFLTAVGAYVGTFLGIFIQTYGLSSTEVVEFGNVSPGLFGTTVTTGDLTLPFTAGGFLYIATVGVIPEILELQTNNTRLGEFSKGLCQLFFILVGISLMFLISWLE</sequence>
<dbReference type="PROSITE" id="PS51293">
    <property type="entry name" value="SANT"/>
    <property type="match status" value="1"/>
</dbReference>
<dbReference type="STRING" id="983966.A0A1E4RX94"/>
<keyword evidence="3 10" id="KW-1133">Transmembrane helix</keyword>
<dbReference type="GO" id="GO:0006338">
    <property type="term" value="P:chromatin remodeling"/>
    <property type="evidence" value="ECO:0007669"/>
    <property type="project" value="UniProtKB-ARBA"/>
</dbReference>
<accession>A0A1E4RX94</accession>
<dbReference type="GO" id="GO:0016020">
    <property type="term" value="C:membrane"/>
    <property type="evidence" value="ECO:0007669"/>
    <property type="project" value="UniProtKB-SubCell"/>
</dbReference>
<reference evidence="14 15" key="1">
    <citation type="journal article" date="2016" name="Proc. Natl. Acad. Sci. U.S.A.">
        <title>Comparative genomics of biotechnologically important yeasts.</title>
        <authorList>
            <person name="Riley R."/>
            <person name="Haridas S."/>
            <person name="Wolfe K.H."/>
            <person name="Lopes M.R."/>
            <person name="Hittinger C.T."/>
            <person name="Goeker M."/>
            <person name="Salamov A.A."/>
            <person name="Wisecaver J.H."/>
            <person name="Long T.M."/>
            <person name="Calvey C.H."/>
            <person name="Aerts A.L."/>
            <person name="Barry K.W."/>
            <person name="Choi C."/>
            <person name="Clum A."/>
            <person name="Coughlan A.Y."/>
            <person name="Deshpande S."/>
            <person name="Douglass A.P."/>
            <person name="Hanson S.J."/>
            <person name="Klenk H.-P."/>
            <person name="LaButti K.M."/>
            <person name="Lapidus A."/>
            <person name="Lindquist E.A."/>
            <person name="Lipzen A.M."/>
            <person name="Meier-Kolthoff J.P."/>
            <person name="Ohm R.A."/>
            <person name="Otillar R.P."/>
            <person name="Pangilinan J.L."/>
            <person name="Peng Y."/>
            <person name="Rokas A."/>
            <person name="Rosa C.A."/>
            <person name="Scheuner C."/>
            <person name="Sibirny A.A."/>
            <person name="Slot J.C."/>
            <person name="Stielow J.B."/>
            <person name="Sun H."/>
            <person name="Kurtzman C.P."/>
            <person name="Blackwell M."/>
            <person name="Grigoriev I.V."/>
            <person name="Jeffries T.W."/>
        </authorList>
    </citation>
    <scope>NUCLEOTIDE SEQUENCE [LARGE SCALE GENOMIC DNA]</scope>
    <source>
        <strain evidence="15">ATCC 18201 / CBS 1600 / BCRC 20928 / JCM 3617 / NBRC 0987 / NRRL Y-1542</strain>
    </source>
</reference>
<evidence type="ECO:0000256" key="7">
    <source>
        <dbReference type="ARBA" id="ARBA00023242"/>
    </source>
</evidence>
<feature type="transmembrane region" description="Helical" evidence="10">
    <location>
        <begin position="966"/>
        <end position="985"/>
    </location>
</feature>
<feature type="transmembrane region" description="Helical" evidence="10">
    <location>
        <begin position="671"/>
        <end position="692"/>
    </location>
</feature>
<protein>
    <submittedName>
        <fullName evidence="14">Zip-domain-containing protein</fullName>
    </submittedName>
</protein>
<dbReference type="InterPro" id="IPR001005">
    <property type="entry name" value="SANT/Myb"/>
</dbReference>
<dbReference type="Pfam" id="PF16495">
    <property type="entry name" value="SWIRM-assoc_1"/>
    <property type="match status" value="1"/>
</dbReference>
<keyword evidence="8" id="KW-0175">Coiled coil</keyword>
<dbReference type="Pfam" id="PF00249">
    <property type="entry name" value="Myb_DNA-binding"/>
    <property type="match status" value="1"/>
</dbReference>
<dbReference type="PROSITE" id="PS50090">
    <property type="entry name" value="MYB_LIKE"/>
    <property type="match status" value="1"/>
</dbReference>
<dbReference type="AlphaFoldDB" id="A0A1E4RX94"/>
<dbReference type="GeneID" id="30991317"/>
<dbReference type="Gene3D" id="1.10.10.10">
    <property type="entry name" value="Winged helix-like DNA-binding domain superfamily/Winged helix DNA-binding domain"/>
    <property type="match status" value="1"/>
</dbReference>
<dbReference type="InterPro" id="IPR032451">
    <property type="entry name" value="SMARCC_C"/>
</dbReference>
<evidence type="ECO:0000259" key="12">
    <source>
        <dbReference type="PROSITE" id="PS50934"/>
    </source>
</evidence>
<dbReference type="PANTHER" id="PTHR16950:SF16">
    <property type="entry name" value="ZINC TRANSPORTER ZIP13"/>
    <property type="match status" value="1"/>
</dbReference>
<feature type="transmembrane region" description="Helical" evidence="10">
    <location>
        <begin position="928"/>
        <end position="946"/>
    </location>
</feature>
<dbReference type="OrthoDB" id="118550at2759"/>
<feature type="transmembrane region" description="Helical" evidence="10">
    <location>
        <begin position="745"/>
        <end position="762"/>
    </location>
</feature>
<dbReference type="GO" id="GO:0006355">
    <property type="term" value="P:regulation of DNA-templated transcription"/>
    <property type="evidence" value="ECO:0007669"/>
    <property type="project" value="UniProtKB-ARBA"/>
</dbReference>
<evidence type="ECO:0000256" key="6">
    <source>
        <dbReference type="ARBA" id="ARBA00023163"/>
    </source>
</evidence>
<feature type="domain" description="Myb-like" evidence="11">
    <location>
        <begin position="296"/>
        <end position="346"/>
    </location>
</feature>
<feature type="region of interest" description="Disordered" evidence="9">
    <location>
        <begin position="1"/>
        <end position="33"/>
    </location>
</feature>
<dbReference type="InterPro" id="IPR036388">
    <property type="entry name" value="WH-like_DNA-bd_sf"/>
</dbReference>
<dbReference type="GO" id="GO:0005385">
    <property type="term" value="F:zinc ion transmembrane transporter activity"/>
    <property type="evidence" value="ECO:0007669"/>
    <property type="project" value="TreeGrafter"/>
</dbReference>
<dbReference type="InterPro" id="IPR017884">
    <property type="entry name" value="SANT_dom"/>
</dbReference>
<evidence type="ECO:0000259" key="13">
    <source>
        <dbReference type="PROSITE" id="PS51293"/>
    </source>
</evidence>
<dbReference type="GO" id="GO:0006882">
    <property type="term" value="P:intracellular zinc ion homeostasis"/>
    <property type="evidence" value="ECO:0007669"/>
    <property type="project" value="TreeGrafter"/>
</dbReference>
<evidence type="ECO:0000256" key="3">
    <source>
        <dbReference type="ARBA" id="ARBA00022989"/>
    </source>
</evidence>
<comment type="subcellular location">
    <subcellularLocation>
        <location evidence="1">Membrane</location>
        <topology evidence="1">Multi-pass membrane protein</topology>
    </subcellularLocation>
</comment>
<feature type="domain" description="SWIRM" evidence="12">
    <location>
        <begin position="58"/>
        <end position="155"/>
    </location>
</feature>
<dbReference type="SUPFAM" id="SSF46689">
    <property type="entry name" value="Homeodomain-like"/>
    <property type="match status" value="2"/>
</dbReference>